<sequence length="257" mass="27853">MTSTPQIPGQSWSARQYAENASFVPALGQDVLALLAAKPGERILDLGCGDGALTERITRQGAEVLGVDASEEMVEAARARGINAQRTDAYQLPFDQTFDAVFSNAALHWMLDPQTVLAGVKRALKPGGRFVAEFGGHGNVAAICTALIASLQFRGISARGRHPWYFPTAEEYAHLLETAGFQVDSIALIPRPTPLPTGMQAWLETFAQPFFHGLDDDLKITVMDNTLNLLSHTLSDGQGHWSADYVRLRVSAHLPSV</sequence>
<dbReference type="InterPro" id="IPR029063">
    <property type="entry name" value="SAM-dependent_MTases_sf"/>
</dbReference>
<keyword evidence="3" id="KW-1185">Reference proteome</keyword>
<evidence type="ECO:0000259" key="1">
    <source>
        <dbReference type="Pfam" id="PF08241"/>
    </source>
</evidence>
<comment type="caution">
    <text evidence="2">The sequence shown here is derived from an EMBL/GenBank/DDBJ whole genome shotgun (WGS) entry which is preliminary data.</text>
</comment>
<dbReference type="SUPFAM" id="SSF53335">
    <property type="entry name" value="S-adenosyl-L-methionine-dependent methyltransferases"/>
    <property type="match status" value="1"/>
</dbReference>
<evidence type="ECO:0000313" key="2">
    <source>
        <dbReference type="EMBL" id="MCB8888704.1"/>
    </source>
</evidence>
<dbReference type="Gene3D" id="3.40.50.150">
    <property type="entry name" value="Vaccinia Virus protein VP39"/>
    <property type="match status" value="1"/>
</dbReference>
<dbReference type="PANTHER" id="PTHR43861">
    <property type="entry name" value="TRANS-ACONITATE 2-METHYLTRANSFERASE-RELATED"/>
    <property type="match status" value="1"/>
</dbReference>
<organism evidence="2 3">
    <name type="scientific">Vreelandella malpeensis</name>
    <dbReference type="NCBI Taxonomy" id="1172368"/>
    <lineage>
        <taxon>Bacteria</taxon>
        <taxon>Pseudomonadati</taxon>
        <taxon>Pseudomonadota</taxon>
        <taxon>Gammaproteobacteria</taxon>
        <taxon>Oceanospirillales</taxon>
        <taxon>Halomonadaceae</taxon>
        <taxon>Vreelandella</taxon>
    </lineage>
</organism>
<evidence type="ECO:0000313" key="3">
    <source>
        <dbReference type="Proteomes" id="UP001319882"/>
    </source>
</evidence>
<dbReference type="GO" id="GO:0032259">
    <property type="term" value="P:methylation"/>
    <property type="evidence" value="ECO:0007669"/>
    <property type="project" value="UniProtKB-KW"/>
</dbReference>
<keyword evidence="2" id="KW-0808">Transferase</keyword>
<reference evidence="2 3" key="1">
    <citation type="journal article" date="2021" name="Sci. Rep.">
        <title>Genome analysis of a halophilic bacterium Halomonas malpeensis YU-PRIM-29(T) reveals its exopolysaccharide and pigment producing capabilities.</title>
        <authorList>
            <person name="Athmika"/>
            <person name="Ghate S.D."/>
            <person name="Arun A.B."/>
            <person name="Rao S.S."/>
            <person name="Kumar S.T.A."/>
            <person name="Kandiyil M.K."/>
            <person name="Saptami K."/>
            <person name="Rekha P.D."/>
        </authorList>
    </citation>
    <scope>NUCLEOTIDE SEQUENCE [LARGE SCALE GENOMIC DNA]</scope>
    <source>
        <strain evidence="3">prim 29</strain>
    </source>
</reference>
<dbReference type="RefSeq" id="WP_227389373.1">
    <property type="nucleotide sequence ID" value="NZ_JBHSCJ010000010.1"/>
</dbReference>
<accession>A0ABS8DQW4</accession>
<protein>
    <submittedName>
        <fullName evidence="2">Class I SAM-dependent methyltransferase</fullName>
    </submittedName>
</protein>
<proteinExistence type="predicted"/>
<dbReference type="EMBL" id="WHVL01000002">
    <property type="protein sequence ID" value="MCB8888704.1"/>
    <property type="molecule type" value="Genomic_DNA"/>
</dbReference>
<gene>
    <name evidence="2" type="ORF">GEV37_06200</name>
</gene>
<dbReference type="Pfam" id="PF08241">
    <property type="entry name" value="Methyltransf_11"/>
    <property type="match status" value="1"/>
</dbReference>
<keyword evidence="2" id="KW-0489">Methyltransferase</keyword>
<dbReference type="GO" id="GO:0008168">
    <property type="term" value="F:methyltransferase activity"/>
    <property type="evidence" value="ECO:0007669"/>
    <property type="project" value="UniProtKB-KW"/>
</dbReference>
<dbReference type="InterPro" id="IPR013216">
    <property type="entry name" value="Methyltransf_11"/>
</dbReference>
<dbReference type="Proteomes" id="UP001319882">
    <property type="component" value="Unassembled WGS sequence"/>
</dbReference>
<feature type="domain" description="Methyltransferase type 11" evidence="1">
    <location>
        <begin position="44"/>
        <end position="131"/>
    </location>
</feature>
<name>A0ABS8DQW4_9GAMM</name>
<dbReference type="CDD" id="cd02440">
    <property type="entry name" value="AdoMet_MTases"/>
    <property type="match status" value="1"/>
</dbReference>
<dbReference type="PANTHER" id="PTHR43861:SF1">
    <property type="entry name" value="TRANS-ACONITATE 2-METHYLTRANSFERASE"/>
    <property type="match status" value="1"/>
</dbReference>